<evidence type="ECO:0000313" key="2">
    <source>
        <dbReference type="Proteomes" id="UP000002640"/>
    </source>
</evidence>
<dbReference type="GeneID" id="20647369"/>
<proteinExistence type="predicted"/>
<organism evidence="1 2">
    <name type="scientific">Phytophthora sojae (strain P6497)</name>
    <name type="common">Soybean stem and root rot agent</name>
    <name type="synonym">Phytophthora megasperma f. sp. glycines</name>
    <dbReference type="NCBI Taxonomy" id="1094619"/>
    <lineage>
        <taxon>Eukaryota</taxon>
        <taxon>Sar</taxon>
        <taxon>Stramenopiles</taxon>
        <taxon>Oomycota</taxon>
        <taxon>Peronosporomycetes</taxon>
        <taxon>Peronosporales</taxon>
        <taxon>Peronosporaceae</taxon>
        <taxon>Phytophthora</taxon>
    </lineage>
</organism>
<sequence length="120" mass="14213">MSNPPRYSQRHFNWGEPVAADGSTPLDILMKWLRDNRDSVRDTSNLFEAVKNLCLQLNHCGFRCTVDNIIRCLTMTAWMHREEGTGVLLFDDDLYDQYFDGQHANRERSHREKHMRTRLE</sequence>
<reference evidence="1 2" key="1">
    <citation type="journal article" date="2006" name="Science">
        <title>Phytophthora genome sequences uncover evolutionary origins and mechanisms of pathogenesis.</title>
        <authorList>
            <person name="Tyler B.M."/>
            <person name="Tripathy S."/>
            <person name="Zhang X."/>
            <person name="Dehal P."/>
            <person name="Jiang R.H."/>
            <person name="Aerts A."/>
            <person name="Arredondo F.D."/>
            <person name="Baxter L."/>
            <person name="Bensasson D."/>
            <person name="Beynon J.L."/>
            <person name="Chapman J."/>
            <person name="Damasceno C.M."/>
            <person name="Dorrance A.E."/>
            <person name="Dou D."/>
            <person name="Dickerman A.W."/>
            <person name="Dubchak I.L."/>
            <person name="Garbelotto M."/>
            <person name="Gijzen M."/>
            <person name="Gordon S.G."/>
            <person name="Govers F."/>
            <person name="Grunwald N.J."/>
            <person name="Huang W."/>
            <person name="Ivors K.L."/>
            <person name="Jones R.W."/>
            <person name="Kamoun S."/>
            <person name="Krampis K."/>
            <person name="Lamour K.H."/>
            <person name="Lee M.K."/>
            <person name="McDonald W.H."/>
            <person name="Medina M."/>
            <person name="Meijer H.J."/>
            <person name="Nordberg E.K."/>
            <person name="Maclean D.J."/>
            <person name="Ospina-Giraldo M.D."/>
            <person name="Morris P.F."/>
            <person name="Phuntumart V."/>
            <person name="Putnam N.H."/>
            <person name="Rash S."/>
            <person name="Rose J.K."/>
            <person name="Sakihama Y."/>
            <person name="Salamov A.A."/>
            <person name="Savidor A."/>
            <person name="Scheuring C.F."/>
            <person name="Smith B.M."/>
            <person name="Sobral B.W."/>
            <person name="Terry A."/>
            <person name="Torto-Alalibo T.A."/>
            <person name="Win J."/>
            <person name="Xu Z."/>
            <person name="Zhang H."/>
            <person name="Grigoriev I.V."/>
            <person name="Rokhsar D.S."/>
            <person name="Boore J.L."/>
        </authorList>
    </citation>
    <scope>NUCLEOTIDE SEQUENCE [LARGE SCALE GENOMIC DNA]</scope>
    <source>
        <strain evidence="1 2">P6497</strain>
    </source>
</reference>
<dbReference type="EMBL" id="JH159158">
    <property type="protein sequence ID" value="EGZ10662.1"/>
    <property type="molecule type" value="Genomic_DNA"/>
</dbReference>
<protein>
    <submittedName>
        <fullName evidence="1">Uncharacterized protein</fullName>
    </submittedName>
</protein>
<dbReference type="RefSeq" id="XP_009533407.1">
    <property type="nucleotide sequence ID" value="XM_009535112.1"/>
</dbReference>
<keyword evidence="2" id="KW-1185">Reference proteome</keyword>
<dbReference type="Proteomes" id="UP000002640">
    <property type="component" value="Unassembled WGS sequence"/>
</dbReference>
<gene>
    <name evidence="1" type="ORF">PHYSODRAFT_337444</name>
</gene>
<dbReference type="InParanoid" id="G5A161"/>
<dbReference type="OMA" id="SHREKHM"/>
<dbReference type="KEGG" id="psoj:PHYSODRAFT_337444"/>
<accession>G5A161</accession>
<evidence type="ECO:0000313" key="1">
    <source>
        <dbReference type="EMBL" id="EGZ10662.1"/>
    </source>
</evidence>
<dbReference type="AlphaFoldDB" id="G5A161"/>
<name>G5A161_PHYSP</name>